<dbReference type="Proteomes" id="UP000076532">
    <property type="component" value="Unassembled WGS sequence"/>
</dbReference>
<protein>
    <submittedName>
        <fullName evidence="1">Uncharacterized protein</fullName>
    </submittedName>
</protein>
<dbReference type="EMBL" id="KV417658">
    <property type="protein sequence ID" value="KZP11722.1"/>
    <property type="molecule type" value="Genomic_DNA"/>
</dbReference>
<name>A0A166AL36_9AGAM</name>
<dbReference type="AlphaFoldDB" id="A0A166AL36"/>
<evidence type="ECO:0000313" key="1">
    <source>
        <dbReference type="EMBL" id="KZP11722.1"/>
    </source>
</evidence>
<accession>A0A166AL36</accession>
<keyword evidence="2" id="KW-1185">Reference proteome</keyword>
<proteinExistence type="predicted"/>
<sequence length="54" mass="5952">MSPCGTVNFLAFHVLSEELNELDRVESRTTVQGGCAYYPQFKPLHGPSAAIQLQ</sequence>
<evidence type="ECO:0000313" key="2">
    <source>
        <dbReference type="Proteomes" id="UP000076532"/>
    </source>
</evidence>
<organism evidence="1 2">
    <name type="scientific">Athelia psychrophila</name>
    <dbReference type="NCBI Taxonomy" id="1759441"/>
    <lineage>
        <taxon>Eukaryota</taxon>
        <taxon>Fungi</taxon>
        <taxon>Dikarya</taxon>
        <taxon>Basidiomycota</taxon>
        <taxon>Agaricomycotina</taxon>
        <taxon>Agaricomycetes</taxon>
        <taxon>Agaricomycetidae</taxon>
        <taxon>Atheliales</taxon>
        <taxon>Atheliaceae</taxon>
        <taxon>Athelia</taxon>
    </lineage>
</organism>
<reference evidence="1 2" key="1">
    <citation type="journal article" date="2016" name="Mol. Biol. Evol.">
        <title>Comparative Genomics of Early-Diverging Mushroom-Forming Fungi Provides Insights into the Origins of Lignocellulose Decay Capabilities.</title>
        <authorList>
            <person name="Nagy L.G."/>
            <person name="Riley R."/>
            <person name="Tritt A."/>
            <person name="Adam C."/>
            <person name="Daum C."/>
            <person name="Floudas D."/>
            <person name="Sun H."/>
            <person name="Yadav J.S."/>
            <person name="Pangilinan J."/>
            <person name="Larsson K.H."/>
            <person name="Matsuura K."/>
            <person name="Barry K."/>
            <person name="Labutti K."/>
            <person name="Kuo R."/>
            <person name="Ohm R.A."/>
            <person name="Bhattacharya S.S."/>
            <person name="Shirouzu T."/>
            <person name="Yoshinaga Y."/>
            <person name="Martin F.M."/>
            <person name="Grigoriev I.V."/>
            <person name="Hibbett D.S."/>
        </authorList>
    </citation>
    <scope>NUCLEOTIDE SEQUENCE [LARGE SCALE GENOMIC DNA]</scope>
    <source>
        <strain evidence="1 2">CBS 109695</strain>
    </source>
</reference>
<gene>
    <name evidence="1" type="ORF">FIBSPDRAFT_870972</name>
</gene>